<evidence type="ECO:0000259" key="6">
    <source>
        <dbReference type="Pfam" id="PF01103"/>
    </source>
</evidence>
<keyword evidence="3" id="KW-0732">Signal</keyword>
<dbReference type="Gene3D" id="3.10.20.310">
    <property type="entry name" value="membrane protein fhac"/>
    <property type="match status" value="1"/>
</dbReference>
<evidence type="ECO:0000256" key="2">
    <source>
        <dbReference type="ARBA" id="ARBA00022692"/>
    </source>
</evidence>
<evidence type="ECO:0000256" key="5">
    <source>
        <dbReference type="ARBA" id="ARBA00023237"/>
    </source>
</evidence>
<dbReference type="InterPro" id="IPR039910">
    <property type="entry name" value="D15-like"/>
</dbReference>
<reference evidence="7 8" key="1">
    <citation type="submission" date="2020-03" db="EMBL/GenBank/DDBJ databases">
        <title>Genomic Encyclopedia of Type Strains, Phase IV (KMG-IV): sequencing the most valuable type-strain genomes for metagenomic binning, comparative biology and taxonomic classification.</title>
        <authorList>
            <person name="Goeker M."/>
        </authorList>
    </citation>
    <scope>NUCLEOTIDE SEQUENCE [LARGE SCALE GENOMIC DNA]</scope>
    <source>
        <strain evidence="7 8">DSM 105096</strain>
    </source>
</reference>
<comment type="caution">
    <text evidence="7">The sequence shown here is derived from an EMBL/GenBank/DDBJ whole genome shotgun (WGS) entry which is preliminary data.</text>
</comment>
<dbReference type="Pfam" id="PF01103">
    <property type="entry name" value="Omp85"/>
    <property type="match status" value="1"/>
</dbReference>
<keyword evidence="5" id="KW-0998">Cell outer membrane</keyword>
<evidence type="ECO:0000256" key="3">
    <source>
        <dbReference type="ARBA" id="ARBA00022729"/>
    </source>
</evidence>
<name>A0ABX0XDX2_9BACT</name>
<keyword evidence="2" id="KW-0812">Transmembrane</keyword>
<keyword evidence="8" id="KW-1185">Reference proteome</keyword>
<gene>
    <name evidence="7" type="ORF">GGR27_002997</name>
</gene>
<dbReference type="InterPro" id="IPR000184">
    <property type="entry name" value="Bac_surfAg_D15"/>
</dbReference>
<sequence>MVPELMGMLRRGLRAYGPAGGLLLLLASCNTTKYLAADQELLVKQSVDLLDPKNVKDRAEVTYEISTIAKQKPNDDFFVLWPREYFYLANNKAKDSTAIDRFLRNTIGQEPTIYNDSISRRSATAMQDYMRYKGYFNARAYHEADRRRKRRVNLIYHVEAGRRYLIDSVVFTSPDPGVDSLLQASRPESELRAGEPLNLENLDLEKNRISRYLRNNGYAFFSGAYIDQLEIDTSRREGYADVFFNILPPQAGKSYEQYRVGGIRVLTDYDPLNLSQKKFGLDTLIDGVQFLSDQEEFQMRPGILRQNIYLRPGESHSRDDLEKTNLALNGLGVYRFVRITQQVDSTNDNVIDYLIQLSPGKQMSVGVDFDVNYTNRNGSAGVGNLIGLSLEPNFQNRNLLGGGELLSTSVRAGVEVNPRPNNNNPFFNTVDLAAEMSLNLPRFRDFSFYSFLNRLPAPWRGNFIGDKTLANLREKASTRYSIGYEYLLIRQLFSYTIFNARLGYDYRKSATTNYRINHLTIDVLDPTIEPQFARVLEDNQRLRRSFGQQFFFSILFRSLEYNRAGRPDRRGRSINFNGNVEVAGAEIFGINKLVNIFSENPSTLQPRSGAEFAKYVRLQSSLRYNKAYSPQSSFSARFVAEIGQPFGAGAEGELPYVKQFFAGGANSMRGWAPRGLGPGGYVDPLSLVDSSNVNTNLFLFQTGDLRLEFNAEYRFPLFSFFRGAFFLDAGNVWTLEADPDRPGAKFRFREEQLPTVLAQPFYRQIAVNAGFGLRIDLSYFIFRLDFAVPLRYNYPDSNLDDDVATRENIRYGERAYWTTFRSFELSDIRPQLGLGYPF</sequence>
<evidence type="ECO:0000256" key="1">
    <source>
        <dbReference type="ARBA" id="ARBA00004370"/>
    </source>
</evidence>
<evidence type="ECO:0000256" key="4">
    <source>
        <dbReference type="ARBA" id="ARBA00023136"/>
    </source>
</evidence>
<dbReference type="PANTHER" id="PTHR12815">
    <property type="entry name" value="SORTING AND ASSEMBLY MACHINERY SAMM50 PROTEIN FAMILY MEMBER"/>
    <property type="match status" value="1"/>
</dbReference>
<evidence type="ECO:0000313" key="8">
    <source>
        <dbReference type="Proteomes" id="UP000770785"/>
    </source>
</evidence>
<dbReference type="EMBL" id="JAATJH010000005">
    <property type="protein sequence ID" value="NJC27480.1"/>
    <property type="molecule type" value="Genomic_DNA"/>
</dbReference>
<dbReference type="RefSeq" id="WP_168038620.1">
    <property type="nucleotide sequence ID" value="NZ_JAATJH010000005.1"/>
</dbReference>
<comment type="subcellular location">
    <subcellularLocation>
        <location evidence="1">Membrane</location>
    </subcellularLocation>
</comment>
<organism evidence="7 8">
    <name type="scientific">Neolewinella antarctica</name>
    <dbReference type="NCBI Taxonomy" id="442734"/>
    <lineage>
        <taxon>Bacteria</taxon>
        <taxon>Pseudomonadati</taxon>
        <taxon>Bacteroidota</taxon>
        <taxon>Saprospiria</taxon>
        <taxon>Saprospirales</taxon>
        <taxon>Lewinellaceae</taxon>
        <taxon>Neolewinella</taxon>
    </lineage>
</organism>
<dbReference type="PANTHER" id="PTHR12815:SF47">
    <property type="entry name" value="TRANSLOCATION AND ASSEMBLY MODULE SUBUNIT TAMA"/>
    <property type="match status" value="1"/>
</dbReference>
<proteinExistence type="predicted"/>
<dbReference type="Gene3D" id="2.40.160.50">
    <property type="entry name" value="membrane protein fhac: a member of the omp85/tpsb transporter family"/>
    <property type="match status" value="1"/>
</dbReference>
<feature type="domain" description="Bacterial surface antigen (D15)" evidence="6">
    <location>
        <begin position="570"/>
        <end position="791"/>
    </location>
</feature>
<protein>
    <submittedName>
        <fullName evidence="7">Outer membrane protein assembly factor BamA</fullName>
    </submittedName>
</protein>
<evidence type="ECO:0000313" key="7">
    <source>
        <dbReference type="EMBL" id="NJC27480.1"/>
    </source>
</evidence>
<accession>A0ABX0XDX2</accession>
<keyword evidence="4" id="KW-0472">Membrane</keyword>
<dbReference type="Proteomes" id="UP000770785">
    <property type="component" value="Unassembled WGS sequence"/>
</dbReference>